<name>A0ABV6PAI7_9MICC</name>
<keyword evidence="1" id="KW-0812">Transmembrane</keyword>
<reference evidence="2 3" key="1">
    <citation type="submission" date="2024-09" db="EMBL/GenBank/DDBJ databases">
        <authorList>
            <person name="Sun Q."/>
            <person name="Mori K."/>
        </authorList>
    </citation>
    <scope>NUCLEOTIDE SEQUENCE [LARGE SCALE GENOMIC DNA]</scope>
    <source>
        <strain evidence="2 3">NCAIM B.02604</strain>
    </source>
</reference>
<evidence type="ECO:0008006" key="4">
    <source>
        <dbReference type="Google" id="ProtNLM"/>
    </source>
</evidence>
<dbReference type="Proteomes" id="UP001589862">
    <property type="component" value="Unassembled WGS sequence"/>
</dbReference>
<feature type="transmembrane region" description="Helical" evidence="1">
    <location>
        <begin position="43"/>
        <end position="67"/>
    </location>
</feature>
<gene>
    <name evidence="2" type="ORF">ACFFFR_07030</name>
</gene>
<organism evidence="2 3">
    <name type="scientific">Micrococcoides hystricis</name>
    <dbReference type="NCBI Taxonomy" id="1572761"/>
    <lineage>
        <taxon>Bacteria</taxon>
        <taxon>Bacillati</taxon>
        <taxon>Actinomycetota</taxon>
        <taxon>Actinomycetes</taxon>
        <taxon>Micrococcales</taxon>
        <taxon>Micrococcaceae</taxon>
        <taxon>Micrococcoides</taxon>
    </lineage>
</organism>
<keyword evidence="1" id="KW-1133">Transmembrane helix</keyword>
<accession>A0ABV6PAI7</accession>
<dbReference type="RefSeq" id="WP_377459077.1">
    <property type="nucleotide sequence ID" value="NZ_JBHLUB010000029.1"/>
</dbReference>
<keyword evidence="3" id="KW-1185">Reference proteome</keyword>
<keyword evidence="1" id="KW-0472">Membrane</keyword>
<sequence length="83" mass="9219">MSHSMSRRTVSMYYALFYLLCSLLMIWPGPVFADSVKAMVFGMPFMFFWYVACVLLVFAGTLVAYVLDMRTPEAAAEAAGKGA</sequence>
<protein>
    <recommendedName>
        <fullName evidence="4">DUF3311 domain-containing protein</fullName>
    </recommendedName>
</protein>
<comment type="caution">
    <text evidence="2">The sequence shown here is derived from an EMBL/GenBank/DDBJ whole genome shotgun (WGS) entry which is preliminary data.</text>
</comment>
<evidence type="ECO:0000313" key="3">
    <source>
        <dbReference type="Proteomes" id="UP001589862"/>
    </source>
</evidence>
<evidence type="ECO:0000256" key="1">
    <source>
        <dbReference type="SAM" id="Phobius"/>
    </source>
</evidence>
<dbReference type="EMBL" id="JBHLUB010000029">
    <property type="protein sequence ID" value="MFC0582134.1"/>
    <property type="molecule type" value="Genomic_DNA"/>
</dbReference>
<evidence type="ECO:0000313" key="2">
    <source>
        <dbReference type="EMBL" id="MFC0582134.1"/>
    </source>
</evidence>
<proteinExistence type="predicted"/>